<feature type="transmembrane region" description="Helical" evidence="1">
    <location>
        <begin position="295"/>
        <end position="314"/>
    </location>
</feature>
<name>A0A226D2T2_FOLCA</name>
<dbReference type="AlphaFoldDB" id="A0A226D2T2"/>
<feature type="transmembrane region" description="Helical" evidence="1">
    <location>
        <begin position="264"/>
        <end position="283"/>
    </location>
</feature>
<protein>
    <recommendedName>
        <fullName evidence="4">Gustatory receptor</fullName>
    </recommendedName>
</protein>
<keyword evidence="3" id="KW-1185">Reference proteome</keyword>
<evidence type="ECO:0000256" key="1">
    <source>
        <dbReference type="SAM" id="Phobius"/>
    </source>
</evidence>
<dbReference type="Proteomes" id="UP000198287">
    <property type="component" value="Unassembled WGS sequence"/>
</dbReference>
<keyword evidence="1" id="KW-0812">Transmembrane</keyword>
<evidence type="ECO:0000313" key="3">
    <source>
        <dbReference type="Proteomes" id="UP000198287"/>
    </source>
</evidence>
<proteinExistence type="predicted"/>
<keyword evidence="1" id="KW-0472">Membrane</keyword>
<feature type="transmembrane region" description="Helical" evidence="1">
    <location>
        <begin position="123"/>
        <end position="144"/>
    </location>
</feature>
<evidence type="ECO:0008006" key="4">
    <source>
        <dbReference type="Google" id="ProtNLM"/>
    </source>
</evidence>
<dbReference type="EMBL" id="LNIX01000044">
    <property type="protein sequence ID" value="OXA38576.1"/>
    <property type="molecule type" value="Genomic_DNA"/>
</dbReference>
<feature type="transmembrane region" description="Helical" evidence="1">
    <location>
        <begin position="193"/>
        <end position="210"/>
    </location>
</feature>
<keyword evidence="1" id="KW-1133">Transmembrane helix</keyword>
<comment type="caution">
    <text evidence="2">The sequence shown here is derived from an EMBL/GenBank/DDBJ whole genome shotgun (WGS) entry which is preliminary data.</text>
</comment>
<evidence type="ECO:0000313" key="2">
    <source>
        <dbReference type="EMBL" id="OXA38576.1"/>
    </source>
</evidence>
<gene>
    <name evidence="2" type="ORF">Fcan01_26570</name>
</gene>
<accession>A0A226D2T2</accession>
<reference evidence="2 3" key="1">
    <citation type="submission" date="2015-12" db="EMBL/GenBank/DDBJ databases">
        <title>The genome of Folsomia candida.</title>
        <authorList>
            <person name="Faddeeva A."/>
            <person name="Derks M.F."/>
            <person name="Anvar Y."/>
            <person name="Smit S."/>
            <person name="Van Straalen N."/>
            <person name="Roelofs D."/>
        </authorList>
    </citation>
    <scope>NUCLEOTIDE SEQUENCE [LARGE SCALE GENOMIC DNA]</scope>
    <source>
        <strain evidence="2 3">VU population</strain>
        <tissue evidence="2">Whole body</tissue>
    </source>
</reference>
<organism evidence="2 3">
    <name type="scientific">Folsomia candida</name>
    <name type="common">Springtail</name>
    <dbReference type="NCBI Taxonomy" id="158441"/>
    <lineage>
        <taxon>Eukaryota</taxon>
        <taxon>Metazoa</taxon>
        <taxon>Ecdysozoa</taxon>
        <taxon>Arthropoda</taxon>
        <taxon>Hexapoda</taxon>
        <taxon>Collembola</taxon>
        <taxon>Entomobryomorpha</taxon>
        <taxon>Isotomoidea</taxon>
        <taxon>Isotomidae</taxon>
        <taxon>Proisotominae</taxon>
        <taxon>Folsomia</taxon>
    </lineage>
</organism>
<feature type="transmembrane region" description="Helical" evidence="1">
    <location>
        <begin position="165"/>
        <end position="187"/>
    </location>
</feature>
<sequence length="388" mass="44493">MFSNFLGLYKIQWNAEHSKWLKIAPSAGIKHRLIYSPRKYCFILYGVFLFVNNLRLSKTLGKSQLLRSSYWVLTFIGFSPIYLDPARSSEMLNILIRFEKTNGHHFAWNKFPCTSLLKLCKVWILQMCFTAVGIPICVTVLKLLDPCMVPMLRSIFVTSGESKECHLGKLGIVVFLDFIEFVVWYWFAANAGFLVGTTYGTMLTTILAYVQILNGKMGEVANICRGRKQIRSEKGYQTDLQLRLYARVKIIESMYNGHFQDFHLQFFYTAGCIAVIFGSYISISFGNEISEQIAFLVYPLIALDALGMILFMSYSSGKANHDSKILIKNWLRIEMSCKSRSNIFFKRIKACSPIKIRFGSNFMEISTVFTTTHFCLSATVNLLLLWKV</sequence>